<evidence type="ECO:0000259" key="1">
    <source>
        <dbReference type="SMART" id="SM01043"/>
    </source>
</evidence>
<dbReference type="PANTHER" id="PTHR35807:SF2">
    <property type="entry name" value="TRANSCRIPTIONAL ACTIVATOR DOMAIN"/>
    <property type="match status" value="1"/>
</dbReference>
<dbReference type="EMBL" id="JABBCP010000001">
    <property type="protein sequence ID" value="NMF55060.1"/>
    <property type="molecule type" value="Genomic_DNA"/>
</dbReference>
<accession>A0A7X9UAQ1</accession>
<dbReference type="SMART" id="SM01043">
    <property type="entry name" value="BTAD"/>
    <property type="match status" value="1"/>
</dbReference>
<evidence type="ECO:0000313" key="2">
    <source>
        <dbReference type="EMBL" id="NMF55060.1"/>
    </source>
</evidence>
<dbReference type="AlphaFoldDB" id="A0A7X9UAQ1"/>
<name>A0A7X9UAQ1_9ACTN</name>
<dbReference type="PANTHER" id="PTHR35807">
    <property type="entry name" value="TRANSCRIPTIONAL REGULATOR REDD-RELATED"/>
    <property type="match status" value="1"/>
</dbReference>
<dbReference type="InterPro" id="IPR036388">
    <property type="entry name" value="WH-like_DNA-bd_sf"/>
</dbReference>
<organism evidence="2 3">
    <name type="scientific">Collinsella acetigenes</name>
    <dbReference type="NCBI Taxonomy" id="2713419"/>
    <lineage>
        <taxon>Bacteria</taxon>
        <taxon>Bacillati</taxon>
        <taxon>Actinomycetota</taxon>
        <taxon>Coriobacteriia</taxon>
        <taxon>Coriobacteriales</taxon>
        <taxon>Coriobacteriaceae</taxon>
        <taxon>Collinsella</taxon>
    </lineage>
</organism>
<dbReference type="RefSeq" id="WP_169276794.1">
    <property type="nucleotide sequence ID" value="NZ_JABBCP010000001.1"/>
</dbReference>
<dbReference type="InterPro" id="IPR011990">
    <property type="entry name" value="TPR-like_helical_dom_sf"/>
</dbReference>
<dbReference type="GO" id="GO:0006355">
    <property type="term" value="P:regulation of DNA-templated transcription"/>
    <property type="evidence" value="ECO:0007669"/>
    <property type="project" value="InterPro"/>
</dbReference>
<comment type="caution">
    <text evidence="2">The sequence shown here is derived from an EMBL/GenBank/DDBJ whole genome shotgun (WGS) entry which is preliminary data.</text>
</comment>
<dbReference type="InterPro" id="IPR005158">
    <property type="entry name" value="BTAD"/>
</dbReference>
<keyword evidence="3" id="KW-1185">Reference proteome</keyword>
<dbReference type="Proteomes" id="UP000546970">
    <property type="component" value="Unassembled WGS sequence"/>
</dbReference>
<dbReference type="Gene3D" id="1.10.10.10">
    <property type="entry name" value="Winged helix-like DNA-binding domain superfamily/Winged helix DNA-binding domain"/>
    <property type="match status" value="1"/>
</dbReference>
<dbReference type="Gene3D" id="1.25.40.10">
    <property type="entry name" value="Tetratricopeptide repeat domain"/>
    <property type="match status" value="1"/>
</dbReference>
<proteinExistence type="predicted"/>
<sequence length="929" mass="102848">MTRGDVGLIDAQGMRPAELGERLRRLQCDIAPTASPVVIVDNMPRFGKAGLQRVVDTLIDLRDQGFEIVVSCLPTNHEFIKVVGESSLIPARSLLVQPREYAQWARLYSISASLDVYHLTQGVPALIAMLQSISSQEADGSALNAGILGIYEAILNSLQQARDGLFRIVCFMLAMGSGTIADLEACGVRVKPNVLLQLSRDWPVFGFAVNTGEFKCLGLGAQIKRSLQQMVARLSSQIVSHAGRMLVKASRFDDAVELCENVLEDNDAIALLAMRPTGFVLSGHGLFISRLLGRHEASTEEPLEAGALLAACLAALTLGDLRLARAAALELRKRAYDMERDVDPTEWACACAFVALWDSCAGISLPTLSEHFCRGARSSHADRLEACIAAYDRLMAGDGNIAAYSAPEPLPQNRRCNGVDLLEILESTVEVLKQAFCGRPEDLGEAMSRLSGLRDVLLERRLLPCAARVRMAQAVGHLMRLEPIADERAFVDANTMAVRQSDLPTQLFCLAAEGWQALTLGQVMNAQFRGQQVEKLADKSNIFLRGWAHLLVQSAQLRDASMITVREQADLLDLATQVKDPAWAWSTALHLSAARFDAELSAWFSMHRSVLLDSSFATRACLTMSVLGDRSDSARRLVPLRHPSQYRGVIDEVKEVESYETMLYLGTPDVGQVTINLFGGFHVLRNGHTLTDEVWKRKKASALAARLVLSIDTFVDRRVISEEMWPEMDYAHARKSLYTALSSLRGALSQRKDGPQYVVTQADAISFNGDYVTSDIRRFDALAREVLLRKTGRSAQEVIDDCLKLEEVYAGPLFIPSIGNTQFFVQLRRMYQSKFIDCMIRGIDLSVEAGNTASATWLVEAALRQEATREDVIRRAMAVFDLCGRRREVVELYNSHLHYLEHEVHALPEEKTRIAYEQIIGRSKAPVML</sequence>
<dbReference type="GO" id="GO:0003677">
    <property type="term" value="F:DNA binding"/>
    <property type="evidence" value="ECO:0007669"/>
    <property type="project" value="InterPro"/>
</dbReference>
<gene>
    <name evidence="2" type="ORF">HF320_01750</name>
</gene>
<dbReference type="InterPro" id="IPR016032">
    <property type="entry name" value="Sig_transdc_resp-reg_C-effctor"/>
</dbReference>
<dbReference type="InterPro" id="IPR051677">
    <property type="entry name" value="AfsR-DnrI-RedD_regulator"/>
</dbReference>
<reference evidence="2 3" key="1">
    <citation type="submission" date="2020-04" db="EMBL/GenBank/DDBJ databases">
        <title>Collinsella sp. KGMB02528 nov., an anaerobic actinobacterium isolated from human feces.</title>
        <authorList>
            <person name="Han K.-I."/>
            <person name="Eom M.K."/>
            <person name="Kim J.-S."/>
            <person name="Lee K.C."/>
            <person name="Suh M.K."/>
            <person name="Park S.-H."/>
            <person name="Lee J.H."/>
            <person name="Kang S.W."/>
            <person name="Park J.-E."/>
            <person name="Oh B.S."/>
            <person name="Yu S.Y."/>
            <person name="Choi S.-H."/>
            <person name="Lee D.H."/>
            <person name="Yoon H."/>
            <person name="Kim B.-Y."/>
            <person name="Lee J.H."/>
            <person name="Lee J.-S."/>
        </authorList>
    </citation>
    <scope>NUCLEOTIDE SEQUENCE [LARGE SCALE GENOMIC DNA]</scope>
    <source>
        <strain evidence="2 3">KGMB02528</strain>
    </source>
</reference>
<dbReference type="SUPFAM" id="SSF46894">
    <property type="entry name" value="C-terminal effector domain of the bipartite response regulators"/>
    <property type="match status" value="1"/>
</dbReference>
<protein>
    <recommendedName>
        <fullName evidence="1">Bacterial transcriptional activator domain-containing protein</fullName>
    </recommendedName>
</protein>
<dbReference type="Pfam" id="PF03704">
    <property type="entry name" value="BTAD"/>
    <property type="match status" value="1"/>
</dbReference>
<feature type="domain" description="Bacterial transcriptional activator" evidence="1">
    <location>
        <begin position="774"/>
        <end position="920"/>
    </location>
</feature>
<evidence type="ECO:0000313" key="3">
    <source>
        <dbReference type="Proteomes" id="UP000546970"/>
    </source>
</evidence>